<dbReference type="AlphaFoldDB" id="A0A1X0P1A6"/>
<evidence type="ECO:0000313" key="3">
    <source>
        <dbReference type="Proteomes" id="UP000192257"/>
    </source>
</evidence>
<sequence>MSRRGFGAHRDRSPDTTDGRNYTRPRTEVPHRRTPPPLPQLQLQKQEQEQQVLHRPNVGTMTEEDLYAMMCSSDGEVLPPGWEKILYHGTVVYLDHISREAHEVRPWEVWQRRAEGGK</sequence>
<protein>
    <recommendedName>
        <fullName evidence="4">WW domain-containing protein</fullName>
    </recommendedName>
</protein>
<feature type="compositionally biased region" description="Basic and acidic residues" evidence="1">
    <location>
        <begin position="8"/>
        <end position="18"/>
    </location>
</feature>
<dbReference type="VEuPathDB" id="TriTrypDB:TM35_000084060"/>
<feature type="region of interest" description="Disordered" evidence="1">
    <location>
        <begin position="1"/>
        <end position="58"/>
    </location>
</feature>
<evidence type="ECO:0008006" key="4">
    <source>
        <dbReference type="Google" id="ProtNLM"/>
    </source>
</evidence>
<dbReference type="RefSeq" id="XP_028884674.1">
    <property type="nucleotide sequence ID" value="XM_029024271.1"/>
</dbReference>
<accession>A0A1X0P1A6</accession>
<keyword evidence="3" id="KW-1185">Reference proteome</keyword>
<reference evidence="2 3" key="1">
    <citation type="submission" date="2017-03" db="EMBL/GenBank/DDBJ databases">
        <title>An alternative strategy for trypanosome survival in the mammalian bloodstream revealed through genome and transcriptome analysis of the ubiquitous bovine parasite Trypanosoma (Megatrypanum) theileri.</title>
        <authorList>
            <person name="Kelly S."/>
            <person name="Ivens A."/>
            <person name="Mott A."/>
            <person name="O'Neill E."/>
            <person name="Emms D."/>
            <person name="Macleod O."/>
            <person name="Voorheis P."/>
            <person name="Matthews J."/>
            <person name="Matthews K."/>
            <person name="Carrington M."/>
        </authorList>
    </citation>
    <scope>NUCLEOTIDE SEQUENCE [LARGE SCALE GENOMIC DNA]</scope>
    <source>
        <strain evidence="2">Edinburgh</strain>
    </source>
</reference>
<proteinExistence type="predicted"/>
<gene>
    <name evidence="2" type="ORF">TM35_000084060</name>
</gene>
<dbReference type="Proteomes" id="UP000192257">
    <property type="component" value="Unassembled WGS sequence"/>
</dbReference>
<dbReference type="GeneID" id="39984051"/>
<name>A0A1X0P1A6_9TRYP</name>
<comment type="caution">
    <text evidence="2">The sequence shown here is derived from an EMBL/GenBank/DDBJ whole genome shotgun (WGS) entry which is preliminary data.</text>
</comment>
<organism evidence="2 3">
    <name type="scientific">Trypanosoma theileri</name>
    <dbReference type="NCBI Taxonomy" id="67003"/>
    <lineage>
        <taxon>Eukaryota</taxon>
        <taxon>Discoba</taxon>
        <taxon>Euglenozoa</taxon>
        <taxon>Kinetoplastea</taxon>
        <taxon>Metakinetoplastina</taxon>
        <taxon>Trypanosomatida</taxon>
        <taxon>Trypanosomatidae</taxon>
        <taxon>Trypanosoma</taxon>
    </lineage>
</organism>
<feature type="compositionally biased region" description="Low complexity" evidence="1">
    <location>
        <begin position="40"/>
        <end position="53"/>
    </location>
</feature>
<evidence type="ECO:0000256" key="1">
    <source>
        <dbReference type="SAM" id="MobiDB-lite"/>
    </source>
</evidence>
<dbReference type="OrthoDB" id="238414at2759"/>
<evidence type="ECO:0000313" key="2">
    <source>
        <dbReference type="EMBL" id="ORC90608.1"/>
    </source>
</evidence>
<dbReference type="EMBL" id="NBCO01000008">
    <property type="protein sequence ID" value="ORC90608.1"/>
    <property type="molecule type" value="Genomic_DNA"/>
</dbReference>